<dbReference type="Proteomes" id="UP001524587">
    <property type="component" value="Unassembled WGS sequence"/>
</dbReference>
<accession>A0ABT1W8W6</accession>
<gene>
    <name evidence="2" type="ORF">NFI95_07375</name>
</gene>
<feature type="signal peptide" evidence="1">
    <location>
        <begin position="1"/>
        <end position="26"/>
    </location>
</feature>
<dbReference type="EMBL" id="JAMSKV010000005">
    <property type="protein sequence ID" value="MCQ8278268.1"/>
    <property type="molecule type" value="Genomic_DNA"/>
</dbReference>
<organism evidence="2 3">
    <name type="scientific">Endosaccharibacter trunci</name>
    <dbReference type="NCBI Taxonomy" id="2812733"/>
    <lineage>
        <taxon>Bacteria</taxon>
        <taxon>Pseudomonadati</taxon>
        <taxon>Pseudomonadota</taxon>
        <taxon>Alphaproteobacteria</taxon>
        <taxon>Acetobacterales</taxon>
        <taxon>Acetobacteraceae</taxon>
        <taxon>Endosaccharibacter</taxon>
    </lineage>
</organism>
<sequence length="67" mass="6737">MKRISVAVGLCLALSAPLATLAPAMAAPCRDAKGKFVTCPPPAAKKQPCRDAKGKFTACPAGATAPK</sequence>
<feature type="chain" id="PRO_5045720671" evidence="1">
    <location>
        <begin position="27"/>
        <end position="67"/>
    </location>
</feature>
<keyword evidence="1" id="KW-0732">Signal</keyword>
<evidence type="ECO:0000256" key="1">
    <source>
        <dbReference type="SAM" id="SignalP"/>
    </source>
</evidence>
<evidence type="ECO:0000313" key="3">
    <source>
        <dbReference type="Proteomes" id="UP001524587"/>
    </source>
</evidence>
<proteinExistence type="predicted"/>
<comment type="caution">
    <text evidence="2">The sequence shown here is derived from an EMBL/GenBank/DDBJ whole genome shotgun (WGS) entry which is preliminary data.</text>
</comment>
<keyword evidence="3" id="KW-1185">Reference proteome</keyword>
<evidence type="ECO:0000313" key="2">
    <source>
        <dbReference type="EMBL" id="MCQ8278268.1"/>
    </source>
</evidence>
<dbReference type="RefSeq" id="WP_422863737.1">
    <property type="nucleotide sequence ID" value="NZ_JAMSKV010000005.1"/>
</dbReference>
<name>A0ABT1W8W6_9PROT</name>
<reference evidence="2 3" key="1">
    <citation type="submission" date="2022-06" db="EMBL/GenBank/DDBJ databases">
        <title>Endosaccharibacter gen. nov., sp. nov., endophytic bacteria isolated from sugarcane.</title>
        <authorList>
            <person name="Pitiwittayakul N."/>
            <person name="Yukphan P."/>
            <person name="Charoenyingcharoen P."/>
            <person name="Tanasupawat S."/>
        </authorList>
    </citation>
    <scope>NUCLEOTIDE SEQUENCE [LARGE SCALE GENOMIC DNA]</scope>
    <source>
        <strain evidence="2 3">KSS8</strain>
    </source>
</reference>
<protein>
    <submittedName>
        <fullName evidence="2">Uncharacterized protein</fullName>
    </submittedName>
</protein>